<sequence length="312" mass="34800">MPPIPSRLPEEALSLISDIDRRHNHISQVEIPALRKCTGPLAVQQSLAEDVRQDTILLTRQVEDLDLMVDDLRGEKNRKELREMVTDFREKLDLLRVETRAALLSSKKAIDQRAKSNRDELLASASVLSEKGKSPSNEKSAEDTLMKANSDVTYALRRTIALMQTELERSVLSTQILQDSTSTLRSASQQHDTLSTVMYTSKQLVTALEKSDWLDRVLILSGFFFFLLVVALILKQRIVDRGLRIAFWWTRFIPSFSDDAELLRSVEKDVEAAAESFSSVVVSAVSSIIPTASMVLSSSALSSPSSNPHQAS</sequence>
<organism evidence="13 14">
    <name type="scientific">Gymnopilus junonius</name>
    <name type="common">Spectacular rustgill mushroom</name>
    <name type="synonym">Gymnopilus spectabilis subsp. junonius</name>
    <dbReference type="NCBI Taxonomy" id="109634"/>
    <lineage>
        <taxon>Eukaryota</taxon>
        <taxon>Fungi</taxon>
        <taxon>Dikarya</taxon>
        <taxon>Basidiomycota</taxon>
        <taxon>Agaricomycotina</taxon>
        <taxon>Agaricomycetes</taxon>
        <taxon>Agaricomycetidae</taxon>
        <taxon>Agaricales</taxon>
        <taxon>Agaricineae</taxon>
        <taxon>Hymenogastraceae</taxon>
        <taxon>Gymnopilus</taxon>
    </lineage>
</organism>
<evidence type="ECO:0000256" key="5">
    <source>
        <dbReference type="ARBA" id="ARBA00022892"/>
    </source>
</evidence>
<keyword evidence="4" id="KW-0256">Endoplasmic reticulum</keyword>
<reference evidence="13" key="1">
    <citation type="submission" date="2020-11" db="EMBL/GenBank/DDBJ databases">
        <authorList>
            <consortium name="DOE Joint Genome Institute"/>
            <person name="Ahrendt S."/>
            <person name="Riley R."/>
            <person name="Andreopoulos W."/>
            <person name="LaButti K."/>
            <person name="Pangilinan J."/>
            <person name="Ruiz-duenas F.J."/>
            <person name="Barrasa J.M."/>
            <person name="Sanchez-Garcia M."/>
            <person name="Camarero S."/>
            <person name="Miyauchi S."/>
            <person name="Serrano A."/>
            <person name="Linde D."/>
            <person name="Babiker R."/>
            <person name="Drula E."/>
            <person name="Ayuso-Fernandez I."/>
            <person name="Pacheco R."/>
            <person name="Padilla G."/>
            <person name="Ferreira P."/>
            <person name="Barriuso J."/>
            <person name="Kellner H."/>
            <person name="Castanera R."/>
            <person name="Alfaro M."/>
            <person name="Ramirez L."/>
            <person name="Pisabarro A.G."/>
            <person name="Kuo A."/>
            <person name="Tritt A."/>
            <person name="Lipzen A."/>
            <person name="He G."/>
            <person name="Yan M."/>
            <person name="Ng V."/>
            <person name="Cullen D."/>
            <person name="Martin F."/>
            <person name="Rosso M.-N."/>
            <person name="Henrissat B."/>
            <person name="Hibbett D."/>
            <person name="Martinez A.T."/>
            <person name="Grigoriev I.V."/>
        </authorList>
    </citation>
    <scope>NUCLEOTIDE SEQUENCE</scope>
    <source>
        <strain evidence="13">AH 44721</strain>
    </source>
</reference>
<comment type="caution">
    <text evidence="13">The sequence shown here is derived from an EMBL/GenBank/DDBJ whole genome shotgun (WGS) entry which is preliminary data.</text>
</comment>
<dbReference type="InterPro" id="IPR005606">
    <property type="entry name" value="Sec20"/>
</dbReference>
<evidence type="ECO:0000256" key="7">
    <source>
        <dbReference type="ARBA" id="ARBA00023054"/>
    </source>
</evidence>
<gene>
    <name evidence="13" type="ORF">CPB84DRAFT_1682886</name>
</gene>
<keyword evidence="3 11" id="KW-0812">Transmembrane</keyword>
<dbReference type="Pfam" id="PF03908">
    <property type="entry name" value="Sec20"/>
    <property type="match status" value="1"/>
</dbReference>
<dbReference type="GO" id="GO:0005484">
    <property type="term" value="F:SNAP receptor activity"/>
    <property type="evidence" value="ECO:0007669"/>
    <property type="project" value="InterPro"/>
</dbReference>
<evidence type="ECO:0000256" key="6">
    <source>
        <dbReference type="ARBA" id="ARBA00022989"/>
    </source>
</evidence>
<evidence type="ECO:0000256" key="2">
    <source>
        <dbReference type="ARBA" id="ARBA00022448"/>
    </source>
</evidence>
<dbReference type="AlphaFoldDB" id="A0A9P5TMB2"/>
<keyword evidence="6 11" id="KW-1133">Transmembrane helix</keyword>
<dbReference type="PANTHER" id="PTHR12825:SF0">
    <property type="entry name" value="VESICLE TRANSPORT PROTEIN SEC20"/>
    <property type="match status" value="1"/>
</dbReference>
<keyword evidence="14" id="KW-1185">Reference proteome</keyword>
<evidence type="ECO:0000256" key="1">
    <source>
        <dbReference type="ARBA" id="ARBA00004163"/>
    </source>
</evidence>
<keyword evidence="8 11" id="KW-0472">Membrane</keyword>
<keyword evidence="2" id="KW-0813">Transport</keyword>
<evidence type="ECO:0000313" key="13">
    <source>
        <dbReference type="EMBL" id="KAF8893687.1"/>
    </source>
</evidence>
<dbReference type="Proteomes" id="UP000724874">
    <property type="component" value="Unassembled WGS sequence"/>
</dbReference>
<dbReference type="EMBL" id="JADNYJ010000066">
    <property type="protein sequence ID" value="KAF8893687.1"/>
    <property type="molecule type" value="Genomic_DNA"/>
</dbReference>
<dbReference type="GO" id="GO:0005789">
    <property type="term" value="C:endoplasmic reticulum membrane"/>
    <property type="evidence" value="ECO:0007669"/>
    <property type="project" value="UniProtKB-SubCell"/>
</dbReference>
<evidence type="ECO:0000256" key="9">
    <source>
        <dbReference type="ARBA" id="ARBA00037934"/>
    </source>
</evidence>
<dbReference type="OrthoDB" id="46868at2759"/>
<evidence type="ECO:0000256" key="10">
    <source>
        <dbReference type="SAM" id="Coils"/>
    </source>
</evidence>
<dbReference type="GO" id="GO:0031201">
    <property type="term" value="C:SNARE complex"/>
    <property type="evidence" value="ECO:0007669"/>
    <property type="project" value="TreeGrafter"/>
</dbReference>
<keyword evidence="5" id="KW-0931">ER-Golgi transport</keyword>
<accession>A0A9P5TMB2</accession>
<name>A0A9P5TMB2_GYMJU</name>
<feature type="coiled-coil region" evidence="10">
    <location>
        <begin position="62"/>
        <end position="98"/>
    </location>
</feature>
<feature type="domain" description="Sec20 C-terminal" evidence="12">
    <location>
        <begin position="149"/>
        <end position="238"/>
    </location>
</feature>
<protein>
    <submittedName>
        <fullName evidence="13">Sec20-domain-containing protein</fullName>
    </submittedName>
</protein>
<evidence type="ECO:0000256" key="11">
    <source>
        <dbReference type="SAM" id="Phobius"/>
    </source>
</evidence>
<proteinExistence type="inferred from homology"/>
<evidence type="ECO:0000256" key="3">
    <source>
        <dbReference type="ARBA" id="ARBA00022692"/>
    </source>
</evidence>
<evidence type="ECO:0000256" key="8">
    <source>
        <dbReference type="ARBA" id="ARBA00023136"/>
    </source>
</evidence>
<dbReference type="GO" id="GO:0006890">
    <property type="term" value="P:retrograde vesicle-mediated transport, Golgi to endoplasmic reticulum"/>
    <property type="evidence" value="ECO:0007669"/>
    <property type="project" value="InterPro"/>
</dbReference>
<dbReference type="PANTHER" id="PTHR12825">
    <property type="entry name" value="BNIP1-RELATED"/>
    <property type="match status" value="1"/>
</dbReference>
<evidence type="ECO:0000313" key="14">
    <source>
        <dbReference type="Proteomes" id="UP000724874"/>
    </source>
</evidence>
<comment type="subcellular location">
    <subcellularLocation>
        <location evidence="1">Endoplasmic reticulum membrane</location>
        <topology evidence="1">Single-pass type IV membrane protein</topology>
    </subcellularLocation>
</comment>
<evidence type="ECO:0000259" key="12">
    <source>
        <dbReference type="Pfam" id="PF03908"/>
    </source>
</evidence>
<comment type="similarity">
    <text evidence="9">Belongs to the SEC20 family.</text>
</comment>
<evidence type="ECO:0000256" key="4">
    <source>
        <dbReference type="ARBA" id="ARBA00022824"/>
    </source>
</evidence>
<feature type="transmembrane region" description="Helical" evidence="11">
    <location>
        <begin position="213"/>
        <end position="234"/>
    </location>
</feature>
<keyword evidence="7 10" id="KW-0175">Coiled coil</keyword>
<dbReference type="InterPro" id="IPR056173">
    <property type="entry name" value="Sec20_C"/>
</dbReference>